<accession>A0A0E9XU93</accession>
<protein>
    <submittedName>
        <fullName evidence="1">Uncharacterized protein</fullName>
    </submittedName>
</protein>
<reference evidence="1" key="1">
    <citation type="submission" date="2014-11" db="EMBL/GenBank/DDBJ databases">
        <authorList>
            <person name="Amaro Gonzalez C."/>
        </authorList>
    </citation>
    <scope>NUCLEOTIDE SEQUENCE</scope>
</reference>
<evidence type="ECO:0000313" key="1">
    <source>
        <dbReference type="EMBL" id="JAI06288.1"/>
    </source>
</evidence>
<sequence length="49" mass="5541">MHSALHLRSLMQEYVPDHCSHSVEQRGVASAEPLTCKLPPVKIQREPFS</sequence>
<name>A0A0E9XU93_ANGAN</name>
<organism evidence="1">
    <name type="scientific">Anguilla anguilla</name>
    <name type="common">European freshwater eel</name>
    <name type="synonym">Muraena anguilla</name>
    <dbReference type="NCBI Taxonomy" id="7936"/>
    <lineage>
        <taxon>Eukaryota</taxon>
        <taxon>Metazoa</taxon>
        <taxon>Chordata</taxon>
        <taxon>Craniata</taxon>
        <taxon>Vertebrata</taxon>
        <taxon>Euteleostomi</taxon>
        <taxon>Actinopterygii</taxon>
        <taxon>Neopterygii</taxon>
        <taxon>Teleostei</taxon>
        <taxon>Anguilliformes</taxon>
        <taxon>Anguillidae</taxon>
        <taxon>Anguilla</taxon>
    </lineage>
</organism>
<reference evidence="1" key="2">
    <citation type="journal article" date="2015" name="Fish Shellfish Immunol.">
        <title>Early steps in the European eel (Anguilla anguilla)-Vibrio vulnificus interaction in the gills: Role of the RtxA13 toxin.</title>
        <authorList>
            <person name="Callol A."/>
            <person name="Pajuelo D."/>
            <person name="Ebbesson L."/>
            <person name="Teles M."/>
            <person name="MacKenzie S."/>
            <person name="Amaro C."/>
        </authorList>
    </citation>
    <scope>NUCLEOTIDE SEQUENCE</scope>
</reference>
<dbReference type="AlphaFoldDB" id="A0A0E9XU93"/>
<dbReference type="EMBL" id="GBXM01002290">
    <property type="protein sequence ID" value="JAI06288.1"/>
    <property type="molecule type" value="Transcribed_RNA"/>
</dbReference>
<proteinExistence type="predicted"/>